<reference evidence="2 3" key="1">
    <citation type="submission" date="2017-09" db="EMBL/GenBank/DDBJ databases">
        <title>Depth-based differentiation of microbial function through sediment-hosted aquifers and enrichment of novel symbionts in the deep terrestrial subsurface.</title>
        <authorList>
            <person name="Probst A.J."/>
            <person name="Ladd B."/>
            <person name="Jarett J.K."/>
            <person name="Geller-Mcgrath D.E."/>
            <person name="Sieber C.M."/>
            <person name="Emerson J.B."/>
            <person name="Anantharaman K."/>
            <person name="Thomas B.C."/>
            <person name="Malmstrom R."/>
            <person name="Stieglmeier M."/>
            <person name="Klingl A."/>
            <person name="Woyke T."/>
            <person name="Ryan C.M."/>
            <person name="Banfield J.F."/>
        </authorList>
    </citation>
    <scope>NUCLEOTIDE SEQUENCE [LARGE SCALE GENOMIC DNA]</scope>
    <source>
        <strain evidence="2">CG23_combo_of_CG06-09_8_20_14_all_49_15</strain>
    </source>
</reference>
<dbReference type="AlphaFoldDB" id="A0A2G9ZL55"/>
<accession>A0A2G9ZL55</accession>
<feature type="transmembrane region" description="Helical" evidence="1">
    <location>
        <begin position="81"/>
        <end position="96"/>
    </location>
</feature>
<evidence type="ECO:0000313" key="3">
    <source>
        <dbReference type="Proteomes" id="UP000230729"/>
    </source>
</evidence>
<evidence type="ECO:0000256" key="1">
    <source>
        <dbReference type="SAM" id="Phobius"/>
    </source>
</evidence>
<name>A0A2G9ZL55_9BACT</name>
<keyword evidence="1" id="KW-0812">Transmembrane</keyword>
<organism evidence="2 3">
    <name type="scientific">Candidatus Falkowbacteria bacterium CG23_combo_of_CG06-09_8_20_14_all_49_15</name>
    <dbReference type="NCBI Taxonomy" id="1974572"/>
    <lineage>
        <taxon>Bacteria</taxon>
        <taxon>Candidatus Falkowiibacteriota</taxon>
    </lineage>
</organism>
<protein>
    <recommendedName>
        <fullName evidence="4">Major facilitator superfamily (MFS) profile domain-containing protein</fullName>
    </recommendedName>
</protein>
<keyword evidence="1" id="KW-1133">Transmembrane helix</keyword>
<dbReference type="Proteomes" id="UP000230729">
    <property type="component" value="Unassembled WGS sequence"/>
</dbReference>
<feature type="transmembrane region" description="Helical" evidence="1">
    <location>
        <begin position="40"/>
        <end position="60"/>
    </location>
</feature>
<proteinExistence type="predicted"/>
<keyword evidence="1" id="KW-0472">Membrane</keyword>
<dbReference type="EMBL" id="PCSD01000038">
    <property type="protein sequence ID" value="PIP33913.1"/>
    <property type="molecule type" value="Genomic_DNA"/>
</dbReference>
<evidence type="ECO:0008006" key="4">
    <source>
        <dbReference type="Google" id="ProtNLM"/>
    </source>
</evidence>
<feature type="transmembrane region" description="Helical" evidence="1">
    <location>
        <begin position="7"/>
        <end position="28"/>
    </location>
</feature>
<comment type="caution">
    <text evidence="2">The sequence shown here is derived from an EMBL/GenBank/DDBJ whole genome shotgun (WGS) entry which is preliminary data.</text>
</comment>
<evidence type="ECO:0000313" key="2">
    <source>
        <dbReference type="EMBL" id="PIP33913.1"/>
    </source>
</evidence>
<gene>
    <name evidence="2" type="ORF">COX22_01860</name>
</gene>
<feature type="transmembrane region" description="Helical" evidence="1">
    <location>
        <begin position="102"/>
        <end position="120"/>
    </location>
</feature>
<sequence length="130" mass="14895">MSLKKYLLVMIAITLFAWLLNGLVILNVNPFTTNWLGFTLFYATIFLALLATAAVVGFAVRFLRHRDQPAFQLVRESFRQSFFFAFLVAAAFFLLSKRMLSWLNLALLILALSVLEFIFLNKKKFSSKSS</sequence>